<sequence length="526" mass="54390">MLGGALPLFLLPFFSSAYATNDWSVACRGECSYDIVDPARRANLKISGASSAVSDITPAGGWTILTCDAGLLAQDIRLVCHASACEHLFEGQGAVDTLVRLPETCGSGAFARVAKIQVDSDQSLSNDIKSTVGNVTSTVFILSVDVDFAAVDVSKTGPVSLSIEGYNFPVANFNNSASKRDVLKMLLDHLRLRLDLFPPLDWTEFNSTSTIEPPLNVDQTFPVLMASVDCTGFSASVSASFETKIDATVSVGLVVVGTVIPPTISEFAVFGGLDGDILATLQLLASATGTVSTGELSLYSVALGGIDFPGILSLGPTFTIYGDVEIILDADVSLGVDLAYNIAAKGFYPPETQTSSGSSTAANSTLTLSVLPNVATIGHITASITPQLTLGLTAFTSVTADVSLNLVGSLSADLDLDASANAAVGTSGEEATGSADGCLDIGAALSVNLAADGDLFGLIKNATYPIYSTNWDLYNKCFTATGSTKRTLPVVWTHDSGLGLLCPMSSSATSLEQIIDQIIAAVEGAV</sequence>
<keyword evidence="1" id="KW-0732">Signal</keyword>
<dbReference type="AlphaFoldDB" id="A0AAD6T9Z4"/>
<reference evidence="3" key="1">
    <citation type="submission" date="2023-03" db="EMBL/GenBank/DDBJ databases">
        <title>Massive genome expansion in bonnet fungi (Mycena s.s.) driven by repeated elements and novel gene families across ecological guilds.</title>
        <authorList>
            <consortium name="Lawrence Berkeley National Laboratory"/>
            <person name="Harder C.B."/>
            <person name="Miyauchi S."/>
            <person name="Viragh M."/>
            <person name="Kuo A."/>
            <person name="Thoen E."/>
            <person name="Andreopoulos B."/>
            <person name="Lu D."/>
            <person name="Skrede I."/>
            <person name="Drula E."/>
            <person name="Henrissat B."/>
            <person name="Morin E."/>
            <person name="Kohler A."/>
            <person name="Barry K."/>
            <person name="LaButti K."/>
            <person name="Morin E."/>
            <person name="Salamov A."/>
            <person name="Lipzen A."/>
            <person name="Mereny Z."/>
            <person name="Hegedus B."/>
            <person name="Baldrian P."/>
            <person name="Stursova M."/>
            <person name="Weitz H."/>
            <person name="Taylor A."/>
            <person name="Grigoriev I.V."/>
            <person name="Nagy L.G."/>
            <person name="Martin F."/>
            <person name="Kauserud H."/>
        </authorList>
    </citation>
    <scope>NUCLEOTIDE SEQUENCE</scope>
    <source>
        <strain evidence="3">CBHHK200</strain>
    </source>
</reference>
<gene>
    <name evidence="3" type="ORF">C8F04DRAFT_946032</name>
</gene>
<dbReference type="Proteomes" id="UP001218188">
    <property type="component" value="Unassembled WGS sequence"/>
</dbReference>
<evidence type="ECO:0000313" key="3">
    <source>
        <dbReference type="EMBL" id="KAJ7042163.1"/>
    </source>
</evidence>
<name>A0AAD6T9Z4_9AGAR</name>
<organism evidence="3 4">
    <name type="scientific">Mycena alexandri</name>
    <dbReference type="NCBI Taxonomy" id="1745969"/>
    <lineage>
        <taxon>Eukaryota</taxon>
        <taxon>Fungi</taxon>
        <taxon>Dikarya</taxon>
        <taxon>Basidiomycota</taxon>
        <taxon>Agaricomycotina</taxon>
        <taxon>Agaricomycetes</taxon>
        <taxon>Agaricomycetidae</taxon>
        <taxon>Agaricales</taxon>
        <taxon>Marasmiineae</taxon>
        <taxon>Mycenaceae</taxon>
        <taxon>Mycena</taxon>
    </lineage>
</organism>
<feature type="signal peptide" evidence="1">
    <location>
        <begin position="1"/>
        <end position="19"/>
    </location>
</feature>
<keyword evidence="4" id="KW-1185">Reference proteome</keyword>
<evidence type="ECO:0000313" key="4">
    <source>
        <dbReference type="Proteomes" id="UP001218188"/>
    </source>
</evidence>
<evidence type="ECO:0000259" key="2">
    <source>
        <dbReference type="Pfam" id="PF23865"/>
    </source>
</evidence>
<proteinExistence type="predicted"/>
<dbReference type="Pfam" id="PF23865">
    <property type="entry name" value="DUF7223"/>
    <property type="match status" value="1"/>
</dbReference>
<protein>
    <recommendedName>
        <fullName evidence="2">DUF7223 domain-containing protein</fullName>
    </recommendedName>
</protein>
<accession>A0AAD6T9Z4</accession>
<dbReference type="InterPro" id="IPR055647">
    <property type="entry name" value="DUF7223"/>
</dbReference>
<evidence type="ECO:0000256" key="1">
    <source>
        <dbReference type="SAM" id="SignalP"/>
    </source>
</evidence>
<feature type="domain" description="DUF7223" evidence="2">
    <location>
        <begin position="216"/>
        <end position="479"/>
    </location>
</feature>
<feature type="chain" id="PRO_5041952168" description="DUF7223 domain-containing protein" evidence="1">
    <location>
        <begin position="20"/>
        <end position="526"/>
    </location>
</feature>
<dbReference type="EMBL" id="JARJCM010000013">
    <property type="protein sequence ID" value="KAJ7042163.1"/>
    <property type="molecule type" value="Genomic_DNA"/>
</dbReference>
<comment type="caution">
    <text evidence="3">The sequence shown here is derived from an EMBL/GenBank/DDBJ whole genome shotgun (WGS) entry which is preliminary data.</text>
</comment>